<accession>A0A498CQE2</accession>
<feature type="compositionally biased region" description="Acidic residues" evidence="1">
    <location>
        <begin position="39"/>
        <end position="51"/>
    </location>
</feature>
<feature type="region of interest" description="Disordered" evidence="1">
    <location>
        <begin position="21"/>
        <end position="59"/>
    </location>
</feature>
<keyword evidence="2" id="KW-0732">Signal</keyword>
<feature type="chain" id="PRO_5038667327" evidence="2">
    <location>
        <begin position="19"/>
        <end position="274"/>
    </location>
</feature>
<dbReference type="PROSITE" id="PS51257">
    <property type="entry name" value="PROKAR_LIPOPROTEIN"/>
    <property type="match status" value="1"/>
</dbReference>
<dbReference type="EMBL" id="RCHT01000001">
    <property type="protein sequence ID" value="RLL14747.1"/>
    <property type="molecule type" value="Genomic_DNA"/>
</dbReference>
<feature type="region of interest" description="Disordered" evidence="1">
    <location>
        <begin position="230"/>
        <end position="274"/>
    </location>
</feature>
<dbReference type="RefSeq" id="WP_121585860.1">
    <property type="nucleotide sequence ID" value="NZ_RCHT01000001.1"/>
</dbReference>
<sequence length="274" mass="28743">MKKLLTLLLALTTAASLAACGAPEAPAEPSEPTPSASEPAEESSEPEENEAEPAAMSGQDRLSVADASRFLGTVEDFAVDDAGQTVLLMRRAAGSNLPRELKVTLTEDTNYSFDSAQLGNGAFLEVYYGGEPDETGAVDAIAVNDLISEDLVVYNGTLVEITTDPEKEEGCSLLLDPLTEDGMQYVFHVDESTQFYLDFASLKAGDKLHVIHSPASTRSLPPQSAAWEISPYTEPETGELSAPAAEAPANGGDALVEAPLGSPENPIASEPAAE</sequence>
<reference evidence="3 4" key="1">
    <citation type="submission" date="2018-10" db="EMBL/GenBank/DDBJ databases">
        <title>Anaerotruncus faecis sp. nov., isolated from human feces.</title>
        <authorList>
            <person name="Wang Y.-J."/>
        </authorList>
    </citation>
    <scope>NUCLEOTIDE SEQUENCE [LARGE SCALE GENOMIC DNA]</scope>
    <source>
        <strain evidence="3 4">22A2-44</strain>
    </source>
</reference>
<evidence type="ECO:0000313" key="4">
    <source>
        <dbReference type="Proteomes" id="UP000276301"/>
    </source>
</evidence>
<protein>
    <submittedName>
        <fullName evidence="3">Uncharacterized protein</fullName>
    </submittedName>
</protein>
<proteinExistence type="predicted"/>
<evidence type="ECO:0000256" key="1">
    <source>
        <dbReference type="SAM" id="MobiDB-lite"/>
    </source>
</evidence>
<comment type="caution">
    <text evidence="3">The sequence shown here is derived from an EMBL/GenBank/DDBJ whole genome shotgun (WGS) entry which is preliminary data.</text>
</comment>
<dbReference type="Proteomes" id="UP000276301">
    <property type="component" value="Unassembled WGS sequence"/>
</dbReference>
<gene>
    <name evidence="3" type="ORF">D4A47_01840</name>
</gene>
<evidence type="ECO:0000313" key="3">
    <source>
        <dbReference type="EMBL" id="RLL14747.1"/>
    </source>
</evidence>
<dbReference type="AlphaFoldDB" id="A0A498CQE2"/>
<feature type="compositionally biased region" description="Low complexity" evidence="1">
    <location>
        <begin position="21"/>
        <end position="38"/>
    </location>
</feature>
<feature type="signal peptide" evidence="2">
    <location>
        <begin position="1"/>
        <end position="18"/>
    </location>
</feature>
<name>A0A498CQE2_9FIRM</name>
<keyword evidence="4" id="KW-1185">Reference proteome</keyword>
<organism evidence="3 4">
    <name type="scientific">Anaerotruncus massiliensis</name>
    <name type="common">ex Liu et al. 2021</name>
    <dbReference type="NCBI Taxonomy" id="2321404"/>
    <lineage>
        <taxon>Bacteria</taxon>
        <taxon>Bacillati</taxon>
        <taxon>Bacillota</taxon>
        <taxon>Clostridia</taxon>
        <taxon>Eubacteriales</taxon>
        <taxon>Oscillospiraceae</taxon>
        <taxon>Anaerotruncus</taxon>
    </lineage>
</organism>
<evidence type="ECO:0000256" key="2">
    <source>
        <dbReference type="SAM" id="SignalP"/>
    </source>
</evidence>